<comment type="caution">
    <text evidence="1">The sequence shown here is derived from an EMBL/GenBank/DDBJ whole genome shotgun (WGS) entry which is preliminary data.</text>
</comment>
<accession>A0ACC0C0A7</accession>
<organism evidence="1 2">
    <name type="scientific">Catharanthus roseus</name>
    <name type="common">Madagascar periwinkle</name>
    <name type="synonym">Vinca rosea</name>
    <dbReference type="NCBI Taxonomy" id="4058"/>
    <lineage>
        <taxon>Eukaryota</taxon>
        <taxon>Viridiplantae</taxon>
        <taxon>Streptophyta</taxon>
        <taxon>Embryophyta</taxon>
        <taxon>Tracheophyta</taxon>
        <taxon>Spermatophyta</taxon>
        <taxon>Magnoliopsida</taxon>
        <taxon>eudicotyledons</taxon>
        <taxon>Gunneridae</taxon>
        <taxon>Pentapetalae</taxon>
        <taxon>asterids</taxon>
        <taxon>lamiids</taxon>
        <taxon>Gentianales</taxon>
        <taxon>Apocynaceae</taxon>
        <taxon>Rauvolfioideae</taxon>
        <taxon>Vinceae</taxon>
        <taxon>Catharanthinae</taxon>
        <taxon>Catharanthus</taxon>
    </lineage>
</organism>
<evidence type="ECO:0000313" key="1">
    <source>
        <dbReference type="EMBL" id="KAI5678398.1"/>
    </source>
</evidence>
<name>A0ACC0C0A7_CATRO</name>
<dbReference type="EMBL" id="CM044702">
    <property type="protein sequence ID" value="KAI5678398.1"/>
    <property type="molecule type" value="Genomic_DNA"/>
</dbReference>
<gene>
    <name evidence="1" type="ORF">M9H77_09348</name>
</gene>
<reference evidence="2" key="1">
    <citation type="journal article" date="2023" name="Nat. Plants">
        <title>Single-cell RNA sequencing provides a high-resolution roadmap for understanding the multicellular compartmentation of specialized metabolism.</title>
        <authorList>
            <person name="Sun S."/>
            <person name="Shen X."/>
            <person name="Li Y."/>
            <person name="Li Y."/>
            <person name="Wang S."/>
            <person name="Li R."/>
            <person name="Zhang H."/>
            <person name="Shen G."/>
            <person name="Guo B."/>
            <person name="Wei J."/>
            <person name="Xu J."/>
            <person name="St-Pierre B."/>
            <person name="Chen S."/>
            <person name="Sun C."/>
        </authorList>
    </citation>
    <scope>NUCLEOTIDE SEQUENCE [LARGE SCALE GENOMIC DNA]</scope>
</reference>
<evidence type="ECO:0000313" key="2">
    <source>
        <dbReference type="Proteomes" id="UP001060085"/>
    </source>
</evidence>
<proteinExistence type="predicted"/>
<protein>
    <submittedName>
        <fullName evidence="1">Uncharacterized protein</fullName>
    </submittedName>
</protein>
<dbReference type="Proteomes" id="UP001060085">
    <property type="component" value="Linkage Group LG02"/>
</dbReference>
<sequence length="1380" mass="158529">MAPTSTCVDSAVNLLPGLPPYKNFTFLRTFLCYIPRLIEVDDDLPQHLGDTVAEIESAFENSSDVIEKASFEGKESLNAVSRNLMEKFDFFKPKIMQVYDYLSDHKVQGHCSIDFGTWKLFLLHIEGNMETLKFPLNSSLGVHISALWKKLDSIRIWLQYLVGSDYCKFNDLCIHFGSVAISAARLSFYCWVEKENIPTDMNLKMAADLRRMIWCSTPEVLELYLTTMRSIAERDTSIGYKAKNFLEFQLPKGVSMTSYREGLKFLVMFLIKTSVEKAGEVDVELISTDIKSALMEMATVEFFAREREDYPSNLQFPEKIELLKAEVFLTELLNSSKKGKTTIDTKITFESLNKGLKSLQKFRKRHNPSEQDRGKLEQLLNDFKMVVADAESLCQSNSSRVGEDGEKDLLKQLLHIKLLKTEVFLMELFKDQGENRALQVLRKSLCCSAEEKLMYGTRFLSRIEELARKASCLHHSLFLRKETEDMVVERNDLLSKFLKEIEDIRREIEDSLGQVGRSSQFSFPKTNGAGFVDYFLEMLNRLVELEAFPTDYVKHQIQLVLQELESMRSFVNDAVGTDHYTRIVNLAYEADYVIDSILLQNGSACYHMAWLSDVIQELKSINKQIKEFADIEAETVAEIEEIKEFNEKTPKFDTPNIDGLVILVRENEEKFIKDQVQRTTKSREIITIVGTGGIGKTTLAKKIFHDEDVQGEFQIRAWGYVTENYEKRRLLLEIFNSVIKETDQVEKMKDEEIEDLLKKRLSGKKYLIVLDDLWDTRAWDDLALSFPKQDTGSRILITSRERKVASKIKGSDDHFDVPQLDEAQRWSLLEKKVFQGKEYYPLELIQLGKSIAKDCDGLPLAIVVIADLLNQEKTDRWKEIAKDVSTAAAEKTEILEVSYKHLPDTLKPCFLYLGNFQRDKDIVTRKLLKLWIAEGFVKDNDPNVSAEYLNGLINRSLIIATKETSQGGVKAIKIHNVLHNLCRSKAETEYFLKPITGYGEHFGGAYDLFKSGDIPKYVRPLNPIKYETHRLSIHSRRNHFAMLKPSGSPVRSLLFFGTEEEEDPRCTYNMAFISENFKLLRVLDLESINVRSIVWLKRLRYLAISGNIESIPESIADLWNLETFFVKGLTGTVHIPETIWGMKSLKQFHVGNTAIFSFQKKPEKSSNLVSFSTPYISCEEDTEKLMKILSEVQKLRCKFSKSQGHSCSCNEGSSVFCFLTQVESLNVSYYGGIPQHCEFWFPSTLTKLSLSNLDLQKSYILKIASLSELKVLKLLWVSFDGLSWEVVDKFRKLEYLKIDSSRINSWEIADTDLLPELRRLVLGSCNELQRLPECFSEIDSLQMIELQRCGQSLKDSALEIQKEKMSNSQTFKLFIDGQLR</sequence>
<keyword evidence="2" id="KW-1185">Reference proteome</keyword>